<dbReference type="SMART" id="SM00320">
    <property type="entry name" value="WD40"/>
    <property type="match status" value="4"/>
</dbReference>
<dbReference type="PANTHER" id="PTHR32215">
    <property type="entry name" value="CILIA- AND FLAGELLA-ASSOCIATED PROTEIN 57"/>
    <property type="match status" value="1"/>
</dbReference>
<organism evidence="3 4">
    <name type="scientific">Laodelphax striatellus</name>
    <name type="common">Small brown planthopper</name>
    <name type="synonym">Delphax striatella</name>
    <dbReference type="NCBI Taxonomy" id="195883"/>
    <lineage>
        <taxon>Eukaryota</taxon>
        <taxon>Metazoa</taxon>
        <taxon>Ecdysozoa</taxon>
        <taxon>Arthropoda</taxon>
        <taxon>Hexapoda</taxon>
        <taxon>Insecta</taxon>
        <taxon>Pterygota</taxon>
        <taxon>Neoptera</taxon>
        <taxon>Paraneoptera</taxon>
        <taxon>Hemiptera</taxon>
        <taxon>Auchenorrhyncha</taxon>
        <taxon>Fulgoroidea</taxon>
        <taxon>Delphacidae</taxon>
        <taxon>Criomorphinae</taxon>
        <taxon>Laodelphax</taxon>
    </lineage>
</organism>
<dbReference type="STRING" id="195883.A0A482WN21"/>
<gene>
    <name evidence="3" type="ORF">LSTR_LSTR012870</name>
</gene>
<dbReference type="InterPro" id="IPR015943">
    <property type="entry name" value="WD40/YVTN_repeat-like_dom_sf"/>
</dbReference>
<keyword evidence="4" id="KW-1185">Reference proteome</keyword>
<dbReference type="SMR" id="A0A482WN21"/>
<feature type="coiled-coil region" evidence="2">
    <location>
        <begin position="787"/>
        <end position="825"/>
    </location>
</feature>
<feature type="coiled-coil region" evidence="2">
    <location>
        <begin position="1158"/>
        <end position="1185"/>
    </location>
</feature>
<dbReference type="InParanoid" id="A0A482WN21"/>
<dbReference type="PROSITE" id="PS50294">
    <property type="entry name" value="WD_REPEATS_REGION"/>
    <property type="match status" value="1"/>
</dbReference>
<evidence type="ECO:0000256" key="2">
    <source>
        <dbReference type="SAM" id="Coils"/>
    </source>
</evidence>
<proteinExistence type="predicted"/>
<sequence>MDPIASSIEISSTEAHDGIPVLEPYMFLGLNPSIKGNATYLTDHNIIYPAGGVLVIHDYVQQEQKYIKLPDASKVISRIVISPNKKLVAVAEEGDKPCIILYDLSTLKKKKVLGLPYESSVHQFASVTFTHDSKYVLAVTGDPDWMMLQYNWTKGKVETSVKANNPPASPGPVVQVAANPSDSSIVSVVGPGLFRLLASSEMAWRQFGFQKAENLPFSSVCWLAARGGQGIIGINLLQEGFKAEDNGENEVRCLVSFSKGFAYSCYSGSVFLYEKETAIRYRKMNVFKIDAGDIKDGSSKDMNKIQNISVSPTQEALLCTTRRMQIYFVKLWGKDVAQGAEINFNMIGVSLHHGPVAGLSLCSWKQIMMTCGELDHIVRIWDYTNTTVILEKKYPESIYPIRPHPTGLYAVMGFEDRLEYKLVLIDDLKSIRTFHIRECNEARFSNSGHMFAAANMFDIQIYSTITFHLIFTFKGHKGKINTLLWTQNDLVLLSCGEDGSYCEWDLFEGKNVSHITTDSCQNGLAAASNKTAYCVSKNGILREILYACLVPKTFKSQESLPPIALKKIGQLLSDVDEEKLKVELGVWSQISKASLNADYNYEMKLSYDDQTLITCSQDGTMCIWKVTKAEGKQIAMDPQFTYSNEILIGKSELREKINTIGQLSVRIKELDQDQVLRTRQMETAHKEKVEELRSGYCTAIEELKEKNQELEMTHTVEIDKINTQIDETKVEHDQEMARLEKNYEEKLVVEFQKYTELQEKFEIWKNEFDKKYEELKDIKQLEIEEIIASYELKVKEEEAKLEQLHADLKQRNIKHEENKNLIEDDTDKEVVELRTVNEAHLQTEREANIKLKADTHMMKNRFVLAQREIEDLNIKVVSLHKEQKQLKIVIKGIEKDINDLNKENTERDNLIHEKEKGIYELKMKHQELEKFKNILDYKMEDTREQLKPKENEIKKRSEQLTEMNAEKDRILVQKAELEFENRRLLDKLRGSKAALAEEVEKNKAAKAELTQILKGVLSAHDVIDQPHRLKEAVKKLCYQTKSPAEGVVDKTGDHELGSDLVKKIEHFEKCLDIYTHLQGKLSKSSSNKNCKLKSNNTWLVMERNKLRQELEMMQNHVKDLKCVVGANAARMMPSDARKKLQAALKTREEIKSLYNGKVQVYIEQISALQKKLDKLHKKCRESELRKDLGESPS</sequence>
<dbReference type="PROSITE" id="PS50082">
    <property type="entry name" value="WD_REPEATS_2"/>
    <property type="match status" value="1"/>
</dbReference>
<evidence type="ECO:0000313" key="4">
    <source>
        <dbReference type="Proteomes" id="UP000291343"/>
    </source>
</evidence>
<dbReference type="OrthoDB" id="10251741at2759"/>
<reference evidence="3 4" key="1">
    <citation type="journal article" date="2017" name="Gigascience">
        <title>Genome sequence of the small brown planthopper, Laodelphax striatellus.</title>
        <authorList>
            <person name="Zhu J."/>
            <person name="Jiang F."/>
            <person name="Wang X."/>
            <person name="Yang P."/>
            <person name="Bao Y."/>
            <person name="Zhao W."/>
            <person name="Wang W."/>
            <person name="Lu H."/>
            <person name="Wang Q."/>
            <person name="Cui N."/>
            <person name="Li J."/>
            <person name="Chen X."/>
            <person name="Luo L."/>
            <person name="Yu J."/>
            <person name="Kang L."/>
            <person name="Cui F."/>
        </authorList>
    </citation>
    <scope>NUCLEOTIDE SEQUENCE [LARGE SCALE GENOMIC DNA]</scope>
    <source>
        <strain evidence="3">Lst14</strain>
    </source>
</reference>
<feature type="coiled-coil region" evidence="2">
    <location>
        <begin position="700"/>
        <end position="742"/>
    </location>
</feature>
<dbReference type="FunCoup" id="A0A482WN21">
    <property type="interactions" value="14"/>
</dbReference>
<dbReference type="Proteomes" id="UP000291343">
    <property type="component" value="Unassembled WGS sequence"/>
</dbReference>
<evidence type="ECO:0000256" key="1">
    <source>
        <dbReference type="PROSITE-ProRule" id="PRU00221"/>
    </source>
</evidence>
<keyword evidence="1" id="KW-0853">WD repeat</keyword>
<evidence type="ECO:0000313" key="3">
    <source>
        <dbReference type="EMBL" id="RZF34873.1"/>
    </source>
</evidence>
<dbReference type="Gene3D" id="2.130.10.10">
    <property type="entry name" value="YVTN repeat-like/Quinoprotein amine dehydrogenase"/>
    <property type="match status" value="2"/>
</dbReference>
<keyword evidence="2" id="KW-0175">Coiled coil</keyword>
<dbReference type="InterPro" id="IPR052993">
    <property type="entry name" value="CFA-57"/>
</dbReference>
<feature type="repeat" description="WD" evidence="1">
    <location>
        <begin position="473"/>
        <end position="514"/>
    </location>
</feature>
<dbReference type="InterPro" id="IPR011047">
    <property type="entry name" value="Quinoprotein_ADH-like_sf"/>
</dbReference>
<comment type="caution">
    <text evidence="3">The sequence shown here is derived from an EMBL/GenBank/DDBJ whole genome shotgun (WGS) entry which is preliminary data.</text>
</comment>
<dbReference type="Pfam" id="PF00400">
    <property type="entry name" value="WD40"/>
    <property type="match status" value="2"/>
</dbReference>
<dbReference type="AlphaFoldDB" id="A0A482WN21"/>
<protein>
    <submittedName>
        <fullName evidence="3">Uncharacterized protein</fullName>
    </submittedName>
</protein>
<name>A0A482WN21_LAOST</name>
<dbReference type="EMBL" id="QKKF02030011">
    <property type="protein sequence ID" value="RZF34873.1"/>
    <property type="molecule type" value="Genomic_DNA"/>
</dbReference>
<dbReference type="SUPFAM" id="SSF50998">
    <property type="entry name" value="Quinoprotein alcohol dehydrogenase-like"/>
    <property type="match status" value="1"/>
</dbReference>
<dbReference type="InterPro" id="IPR001680">
    <property type="entry name" value="WD40_rpt"/>
</dbReference>
<accession>A0A482WN21</accession>
<dbReference type="PANTHER" id="PTHR32215:SF0">
    <property type="entry name" value="CILIA- AND FLAGELLA-ASSOCIATED PROTEIN 57"/>
    <property type="match status" value="1"/>
</dbReference>